<proteinExistence type="predicted"/>
<feature type="domain" description="Resolvase/invertase-type recombinase catalytic" evidence="3">
    <location>
        <begin position="4"/>
        <end position="153"/>
    </location>
</feature>
<dbReference type="Pfam" id="PF13408">
    <property type="entry name" value="Zn_ribbon_recom"/>
    <property type="match status" value="1"/>
</dbReference>
<dbReference type="EMBL" id="JBHSNC010000052">
    <property type="protein sequence ID" value="MFC5531218.1"/>
    <property type="molecule type" value="Genomic_DNA"/>
</dbReference>
<feature type="domain" description="Recombinase" evidence="4">
    <location>
        <begin position="161"/>
        <end position="306"/>
    </location>
</feature>
<name>A0ABW0R3C1_9BACL</name>
<dbReference type="RefSeq" id="WP_378113172.1">
    <property type="nucleotide sequence ID" value="NZ_JBHSNC010000052.1"/>
</dbReference>
<dbReference type="SUPFAM" id="SSF53041">
    <property type="entry name" value="Resolvase-like"/>
    <property type="match status" value="1"/>
</dbReference>
<protein>
    <submittedName>
        <fullName evidence="5">Recombinase family protein</fullName>
    </submittedName>
</protein>
<accession>A0ABW0R3C1</accession>
<feature type="region of interest" description="Disordered" evidence="2">
    <location>
        <begin position="1"/>
        <end position="24"/>
    </location>
</feature>
<feature type="coiled-coil region" evidence="1">
    <location>
        <begin position="410"/>
        <end position="465"/>
    </location>
</feature>
<dbReference type="PANTHER" id="PTHR30461">
    <property type="entry name" value="DNA-INVERTASE FROM LAMBDOID PROPHAGE"/>
    <property type="match status" value="1"/>
</dbReference>
<comment type="caution">
    <text evidence="5">The sequence shown here is derived from an EMBL/GenBank/DDBJ whole genome shotgun (WGS) entry which is preliminary data.</text>
</comment>
<gene>
    <name evidence="5" type="ORF">ACFPQ4_17500</name>
</gene>
<dbReference type="PROSITE" id="PS51737">
    <property type="entry name" value="RECOMBINASE_DNA_BIND"/>
    <property type="match status" value="1"/>
</dbReference>
<evidence type="ECO:0000313" key="5">
    <source>
        <dbReference type="EMBL" id="MFC5531218.1"/>
    </source>
</evidence>
<dbReference type="Gene3D" id="3.40.50.1390">
    <property type="entry name" value="Resolvase, N-terminal catalytic domain"/>
    <property type="match status" value="1"/>
</dbReference>
<dbReference type="Proteomes" id="UP001596108">
    <property type="component" value="Unassembled WGS sequence"/>
</dbReference>
<dbReference type="PROSITE" id="PS51736">
    <property type="entry name" value="RECOMBINASES_3"/>
    <property type="match status" value="1"/>
</dbReference>
<evidence type="ECO:0000256" key="2">
    <source>
        <dbReference type="SAM" id="MobiDB-lite"/>
    </source>
</evidence>
<sequence length="523" mass="60288">MERKDKGYVRVSTMHDSQKDSPEHQMEYIKKTASGEGIILTDDDFYEDRDTATSIVERDDVQRMIDDAKRGKISSIWFASLSRFSRDVIDAITLKRTLVNALKIRVVSIEDGYDSEKKDDELLFGIKAVINQNTSGDIGRSSRRGIEQSAEKGNYIGSIPPFGYKKVTIDDPRMKSGKRKTLEVIPDKAEIVQKIFDLYVNHGMGEKSVVNYLNGEAIPSYKGGVWGLTSVQRILQNEVYTGYNIYGRHTNEVHYNDLSNMLDRRRKLVQKHKSEWKKTKYQTHKAIISQELFDAAQEMRLKRGGGERGGRREFVNAFAKMIFCAECGAAMVTMKSKSRNGTDEYRYLLCSKRRRSGDAGCKNGKWIPYYLMRDELVGEILRRLKARLTLIDSNDINTSLPISGDNDKEKKKLEKQIANNRKLLFEIRRQNMQGELKQAQYEFEREEYEKEIEAAEKRLSVISANERRVIDTERIKKEVRAAIKKLSDMSSYDDTEKLRPLLMDCVQRIDVHADGQIDIKSYI</sequence>
<dbReference type="InterPro" id="IPR038109">
    <property type="entry name" value="DNA_bind_recomb_sf"/>
</dbReference>
<dbReference type="InterPro" id="IPR025827">
    <property type="entry name" value="Zn_ribbon_recom_dom"/>
</dbReference>
<dbReference type="CDD" id="cd00338">
    <property type="entry name" value="Ser_Recombinase"/>
    <property type="match status" value="1"/>
</dbReference>
<dbReference type="Pfam" id="PF00239">
    <property type="entry name" value="Resolvase"/>
    <property type="match status" value="1"/>
</dbReference>
<dbReference type="InterPro" id="IPR036162">
    <property type="entry name" value="Resolvase-like_N_sf"/>
</dbReference>
<evidence type="ECO:0000259" key="3">
    <source>
        <dbReference type="PROSITE" id="PS51736"/>
    </source>
</evidence>
<dbReference type="InterPro" id="IPR011109">
    <property type="entry name" value="DNA_bind_recombinase_dom"/>
</dbReference>
<evidence type="ECO:0000259" key="4">
    <source>
        <dbReference type="PROSITE" id="PS51737"/>
    </source>
</evidence>
<dbReference type="Pfam" id="PF07508">
    <property type="entry name" value="Recombinase"/>
    <property type="match status" value="1"/>
</dbReference>
<keyword evidence="6" id="KW-1185">Reference proteome</keyword>
<dbReference type="Gene3D" id="3.90.1750.20">
    <property type="entry name" value="Putative Large Serine Recombinase, Chain B, Domain 2"/>
    <property type="match status" value="1"/>
</dbReference>
<dbReference type="SMART" id="SM00857">
    <property type="entry name" value="Resolvase"/>
    <property type="match status" value="1"/>
</dbReference>
<reference evidence="6" key="1">
    <citation type="journal article" date="2019" name="Int. J. Syst. Evol. Microbiol.">
        <title>The Global Catalogue of Microorganisms (GCM) 10K type strain sequencing project: providing services to taxonomists for standard genome sequencing and annotation.</title>
        <authorList>
            <consortium name="The Broad Institute Genomics Platform"/>
            <consortium name="The Broad Institute Genome Sequencing Center for Infectious Disease"/>
            <person name="Wu L."/>
            <person name="Ma J."/>
        </authorList>
    </citation>
    <scope>NUCLEOTIDE SEQUENCE [LARGE SCALE GENOMIC DNA]</scope>
    <source>
        <strain evidence="6">CGMCC 1.18578</strain>
    </source>
</reference>
<dbReference type="InterPro" id="IPR050639">
    <property type="entry name" value="SSR_resolvase"/>
</dbReference>
<dbReference type="InterPro" id="IPR006119">
    <property type="entry name" value="Resolv_N"/>
</dbReference>
<dbReference type="PANTHER" id="PTHR30461:SF23">
    <property type="entry name" value="DNA RECOMBINASE-RELATED"/>
    <property type="match status" value="1"/>
</dbReference>
<keyword evidence="1" id="KW-0175">Coiled coil</keyword>
<organism evidence="5 6">
    <name type="scientific">Cohnella yongneupensis</name>
    <dbReference type="NCBI Taxonomy" id="425006"/>
    <lineage>
        <taxon>Bacteria</taxon>
        <taxon>Bacillati</taxon>
        <taxon>Bacillota</taxon>
        <taxon>Bacilli</taxon>
        <taxon>Bacillales</taxon>
        <taxon>Paenibacillaceae</taxon>
        <taxon>Cohnella</taxon>
    </lineage>
</organism>
<evidence type="ECO:0000313" key="6">
    <source>
        <dbReference type="Proteomes" id="UP001596108"/>
    </source>
</evidence>
<evidence type="ECO:0000256" key="1">
    <source>
        <dbReference type="SAM" id="Coils"/>
    </source>
</evidence>